<dbReference type="Gene3D" id="1.20.1600.10">
    <property type="entry name" value="Outer membrane efflux proteins (OEP)"/>
    <property type="match status" value="1"/>
</dbReference>
<protein>
    <recommendedName>
        <fullName evidence="9">HTH marR-type domain-containing protein</fullName>
    </recommendedName>
</protein>
<dbReference type="GO" id="GO:0009279">
    <property type="term" value="C:cell outer membrane"/>
    <property type="evidence" value="ECO:0007669"/>
    <property type="project" value="UniProtKB-SubCell"/>
</dbReference>
<keyword evidence="3" id="KW-0813">Transport</keyword>
<dbReference type="AlphaFoldDB" id="A0A1F4TPU4"/>
<evidence type="ECO:0000256" key="5">
    <source>
        <dbReference type="ARBA" id="ARBA00022692"/>
    </source>
</evidence>
<dbReference type="InterPro" id="IPR051906">
    <property type="entry name" value="TolC-like"/>
</dbReference>
<dbReference type="PRINTS" id="PR00598">
    <property type="entry name" value="HTHMARR"/>
</dbReference>
<reference evidence="10 11" key="1">
    <citation type="journal article" date="2016" name="Nat. Commun.">
        <title>Thousands of microbial genomes shed light on interconnected biogeochemical processes in an aquifer system.</title>
        <authorList>
            <person name="Anantharaman K."/>
            <person name="Brown C.T."/>
            <person name="Hug L.A."/>
            <person name="Sharon I."/>
            <person name="Castelle C.J."/>
            <person name="Probst A.J."/>
            <person name="Thomas B.C."/>
            <person name="Singh A."/>
            <person name="Wilkins M.J."/>
            <person name="Karaoz U."/>
            <person name="Brodie E.L."/>
            <person name="Williams K.H."/>
            <person name="Hubbard S.S."/>
            <person name="Banfield J.F."/>
        </authorList>
    </citation>
    <scope>NUCLEOTIDE SEQUENCE [LARGE SCALE GENOMIC DNA]</scope>
</reference>
<dbReference type="SUPFAM" id="SSF46785">
    <property type="entry name" value="Winged helix' DNA-binding domain"/>
    <property type="match status" value="1"/>
</dbReference>
<evidence type="ECO:0000313" key="10">
    <source>
        <dbReference type="EMBL" id="OGC34744.1"/>
    </source>
</evidence>
<evidence type="ECO:0000256" key="8">
    <source>
        <dbReference type="SAM" id="Coils"/>
    </source>
</evidence>
<keyword evidence="8" id="KW-0175">Coiled coil</keyword>
<name>A0A1F4TPU4_UNCSA</name>
<accession>A0A1F4TPU4</accession>
<keyword evidence="7" id="KW-0998">Cell outer membrane</keyword>
<dbReference type="PROSITE" id="PS50995">
    <property type="entry name" value="HTH_MARR_2"/>
    <property type="match status" value="1"/>
</dbReference>
<evidence type="ECO:0000256" key="7">
    <source>
        <dbReference type="ARBA" id="ARBA00023237"/>
    </source>
</evidence>
<dbReference type="GO" id="GO:0015288">
    <property type="term" value="F:porin activity"/>
    <property type="evidence" value="ECO:0007669"/>
    <property type="project" value="TreeGrafter"/>
</dbReference>
<keyword evidence="6" id="KW-0472">Membrane</keyword>
<keyword evidence="4" id="KW-1134">Transmembrane beta strand</keyword>
<dbReference type="GO" id="GO:1990281">
    <property type="term" value="C:efflux pump complex"/>
    <property type="evidence" value="ECO:0007669"/>
    <property type="project" value="TreeGrafter"/>
</dbReference>
<dbReference type="GO" id="GO:0015562">
    <property type="term" value="F:efflux transmembrane transporter activity"/>
    <property type="evidence" value="ECO:0007669"/>
    <property type="project" value="InterPro"/>
</dbReference>
<evidence type="ECO:0000256" key="2">
    <source>
        <dbReference type="ARBA" id="ARBA00007613"/>
    </source>
</evidence>
<dbReference type="Pfam" id="PF01047">
    <property type="entry name" value="MarR"/>
    <property type="match status" value="1"/>
</dbReference>
<dbReference type="Gene3D" id="1.10.10.10">
    <property type="entry name" value="Winged helix-like DNA-binding domain superfamily/Winged helix DNA-binding domain"/>
    <property type="match status" value="1"/>
</dbReference>
<evidence type="ECO:0000259" key="9">
    <source>
        <dbReference type="PROSITE" id="PS50995"/>
    </source>
</evidence>
<dbReference type="EMBL" id="MEUI01000013">
    <property type="protein sequence ID" value="OGC34744.1"/>
    <property type="molecule type" value="Genomic_DNA"/>
</dbReference>
<proteinExistence type="inferred from homology"/>
<evidence type="ECO:0000313" key="11">
    <source>
        <dbReference type="Proteomes" id="UP000177309"/>
    </source>
</evidence>
<feature type="coiled-coil region" evidence="8">
    <location>
        <begin position="340"/>
        <end position="391"/>
    </location>
</feature>
<comment type="similarity">
    <text evidence="2">Belongs to the outer membrane factor (OMF) (TC 1.B.17) family.</text>
</comment>
<sequence>MAKNIKEYADKFESVMQGFIKTLHSSSDSSQPNNLDITIGQCLVLQNLYQNDNCKMSDLSKALGVTLPNITGLIDRLEKEGLAKRNHDPKDRRIIRITLTTKGKKTIKKIKQKKQQHLSSILGKITNKERKTLMEIMEKIAAKLKKTCAIVTIALLCSGAVFANSTLSLDEFIKTAVKNNPQYRISAQDYLIALEQNKSANSLQDWNLVASGYFNEANPPQASSFSPSYQKIASYSFGASKYLAASGTGIEIKNSNTRMAANYGSASAFFPTSPYYTSNLSLTITQPLLRNAFGLATRNNLAMADSALSIAKVKLSEDWENFLTTLKEEYFKWQLCHLNITNYQTKVKKVEDQLALVKKQNRYGLSEDLDLVQIEQKLQGYKIMLAQAEMACDNQTEKVLGLIKKSNLDYPTISPEKFVKDGTVLPKEQAIAYLLNNSNLKQTTDLLVKIQQQNLNSKDNQLLPDLNLIAQYKPNALTYNFSDSVMRVGSKSEYSITLSASRTLANDQANAEANKAKAEYEKVLKIQDNTLLNAQVGLTNLYTTLSYLDSMLELNKQSLKLAQERLTLEQKKFNQGRSSVFFVLQAEDDVLAADNTYLEILFNREKVINQIKSFTDRYLIEYKELLKI</sequence>
<dbReference type="SUPFAM" id="SSF56954">
    <property type="entry name" value="Outer membrane efflux proteins (OEP)"/>
    <property type="match status" value="1"/>
</dbReference>
<dbReference type="InterPro" id="IPR000835">
    <property type="entry name" value="HTH_MarR-typ"/>
</dbReference>
<feature type="domain" description="HTH marR-type" evidence="9">
    <location>
        <begin position="9"/>
        <end position="142"/>
    </location>
</feature>
<dbReference type="PANTHER" id="PTHR30026">
    <property type="entry name" value="OUTER MEMBRANE PROTEIN TOLC"/>
    <property type="match status" value="1"/>
</dbReference>
<dbReference type="Proteomes" id="UP000177309">
    <property type="component" value="Unassembled WGS sequence"/>
</dbReference>
<dbReference type="PANTHER" id="PTHR30026:SF23">
    <property type="entry name" value="TO APRF-PUTATIVE OUTER MEMBRANE EFFLUX PROTEIN OR SECRETED ALKALINE PHOSPHATASE-RELATED"/>
    <property type="match status" value="1"/>
</dbReference>
<dbReference type="Pfam" id="PF02321">
    <property type="entry name" value="OEP"/>
    <property type="match status" value="1"/>
</dbReference>
<evidence type="ECO:0000256" key="3">
    <source>
        <dbReference type="ARBA" id="ARBA00022448"/>
    </source>
</evidence>
<dbReference type="InterPro" id="IPR036390">
    <property type="entry name" value="WH_DNA-bd_sf"/>
</dbReference>
<dbReference type="InterPro" id="IPR036388">
    <property type="entry name" value="WH-like_DNA-bd_sf"/>
</dbReference>
<dbReference type="GO" id="GO:0003700">
    <property type="term" value="F:DNA-binding transcription factor activity"/>
    <property type="evidence" value="ECO:0007669"/>
    <property type="project" value="InterPro"/>
</dbReference>
<dbReference type="InterPro" id="IPR003423">
    <property type="entry name" value="OMP_efflux"/>
</dbReference>
<gene>
    <name evidence="10" type="ORF">A2462_03390</name>
</gene>
<keyword evidence="5" id="KW-0812">Transmembrane</keyword>
<dbReference type="SMART" id="SM00347">
    <property type="entry name" value="HTH_MARR"/>
    <property type="match status" value="1"/>
</dbReference>
<organism evidence="10 11">
    <name type="scientific">candidate division WOR-1 bacterium RIFOXYC2_FULL_41_25</name>
    <dbReference type="NCBI Taxonomy" id="1802586"/>
    <lineage>
        <taxon>Bacteria</taxon>
        <taxon>Bacillati</taxon>
        <taxon>Saganbacteria</taxon>
    </lineage>
</organism>
<evidence type="ECO:0000256" key="4">
    <source>
        <dbReference type="ARBA" id="ARBA00022452"/>
    </source>
</evidence>
<evidence type="ECO:0000256" key="1">
    <source>
        <dbReference type="ARBA" id="ARBA00004442"/>
    </source>
</evidence>
<comment type="subcellular location">
    <subcellularLocation>
        <location evidence="1">Cell outer membrane</location>
    </subcellularLocation>
</comment>
<comment type="caution">
    <text evidence="10">The sequence shown here is derived from an EMBL/GenBank/DDBJ whole genome shotgun (WGS) entry which is preliminary data.</text>
</comment>
<evidence type="ECO:0000256" key="6">
    <source>
        <dbReference type="ARBA" id="ARBA00023136"/>
    </source>
</evidence>